<dbReference type="EMBL" id="JAIWYP010000001">
    <property type="protein sequence ID" value="KAH3885465.1"/>
    <property type="molecule type" value="Genomic_DNA"/>
</dbReference>
<reference evidence="1" key="1">
    <citation type="journal article" date="2019" name="bioRxiv">
        <title>The Genome of the Zebra Mussel, Dreissena polymorpha: A Resource for Invasive Species Research.</title>
        <authorList>
            <person name="McCartney M.A."/>
            <person name="Auch B."/>
            <person name="Kono T."/>
            <person name="Mallez S."/>
            <person name="Zhang Y."/>
            <person name="Obille A."/>
            <person name="Becker A."/>
            <person name="Abrahante J.E."/>
            <person name="Garbe J."/>
            <person name="Badalamenti J.P."/>
            <person name="Herman A."/>
            <person name="Mangelson H."/>
            <person name="Liachko I."/>
            <person name="Sullivan S."/>
            <person name="Sone E.D."/>
            <person name="Koren S."/>
            <person name="Silverstein K.A.T."/>
            <person name="Beckman K.B."/>
            <person name="Gohl D.M."/>
        </authorList>
    </citation>
    <scope>NUCLEOTIDE SEQUENCE</scope>
    <source>
        <strain evidence="1">Duluth1</strain>
        <tissue evidence="1">Whole animal</tissue>
    </source>
</reference>
<name>A0A9D4S030_DREPO</name>
<evidence type="ECO:0000313" key="2">
    <source>
        <dbReference type="Proteomes" id="UP000828390"/>
    </source>
</evidence>
<dbReference type="AlphaFoldDB" id="A0A9D4S030"/>
<proteinExistence type="predicted"/>
<sequence length="94" mass="10277">MAADTRGFSVSHGGRGVLCTFTRPDMECHFRPGVVWMAAGVRSKRWDTIPHHYSSNEGSGGVMSRVGRYPDLLTLAEGSDMPGHSCQIRLNLIS</sequence>
<comment type="caution">
    <text evidence="1">The sequence shown here is derived from an EMBL/GenBank/DDBJ whole genome shotgun (WGS) entry which is preliminary data.</text>
</comment>
<gene>
    <name evidence="1" type="ORF">DPMN_009459</name>
</gene>
<evidence type="ECO:0000313" key="1">
    <source>
        <dbReference type="EMBL" id="KAH3885465.1"/>
    </source>
</evidence>
<organism evidence="1 2">
    <name type="scientific">Dreissena polymorpha</name>
    <name type="common">Zebra mussel</name>
    <name type="synonym">Mytilus polymorpha</name>
    <dbReference type="NCBI Taxonomy" id="45954"/>
    <lineage>
        <taxon>Eukaryota</taxon>
        <taxon>Metazoa</taxon>
        <taxon>Spiralia</taxon>
        <taxon>Lophotrochozoa</taxon>
        <taxon>Mollusca</taxon>
        <taxon>Bivalvia</taxon>
        <taxon>Autobranchia</taxon>
        <taxon>Heteroconchia</taxon>
        <taxon>Euheterodonta</taxon>
        <taxon>Imparidentia</taxon>
        <taxon>Neoheterodontei</taxon>
        <taxon>Myida</taxon>
        <taxon>Dreissenoidea</taxon>
        <taxon>Dreissenidae</taxon>
        <taxon>Dreissena</taxon>
    </lineage>
</organism>
<keyword evidence="2" id="KW-1185">Reference proteome</keyword>
<accession>A0A9D4S030</accession>
<protein>
    <submittedName>
        <fullName evidence="1">Uncharacterized protein</fullName>
    </submittedName>
</protein>
<reference evidence="1" key="2">
    <citation type="submission" date="2020-11" db="EMBL/GenBank/DDBJ databases">
        <authorList>
            <person name="McCartney M.A."/>
            <person name="Auch B."/>
            <person name="Kono T."/>
            <person name="Mallez S."/>
            <person name="Becker A."/>
            <person name="Gohl D.M."/>
            <person name="Silverstein K.A.T."/>
            <person name="Koren S."/>
            <person name="Bechman K.B."/>
            <person name="Herman A."/>
            <person name="Abrahante J.E."/>
            <person name="Garbe J."/>
        </authorList>
    </citation>
    <scope>NUCLEOTIDE SEQUENCE</scope>
    <source>
        <strain evidence="1">Duluth1</strain>
        <tissue evidence="1">Whole animal</tissue>
    </source>
</reference>
<dbReference type="Proteomes" id="UP000828390">
    <property type="component" value="Unassembled WGS sequence"/>
</dbReference>